<dbReference type="PANTHER" id="PTHR44366:SF1">
    <property type="entry name" value="UDP-N-ACETYLGLUCOSAMINE--PEPTIDE N-ACETYLGLUCOSAMINYLTRANSFERASE 110 KDA SUBUNIT"/>
    <property type="match status" value="1"/>
</dbReference>
<dbReference type="InterPro" id="IPR011990">
    <property type="entry name" value="TPR-like_helical_dom_sf"/>
</dbReference>
<feature type="repeat" description="TPR" evidence="1">
    <location>
        <begin position="233"/>
        <end position="266"/>
    </location>
</feature>
<organism evidence="2 3">
    <name type="scientific">Luteolibacter algae</name>
    <dbReference type="NCBI Taxonomy" id="454151"/>
    <lineage>
        <taxon>Bacteria</taxon>
        <taxon>Pseudomonadati</taxon>
        <taxon>Verrucomicrobiota</taxon>
        <taxon>Verrucomicrobiia</taxon>
        <taxon>Verrucomicrobiales</taxon>
        <taxon>Verrucomicrobiaceae</taxon>
        <taxon>Luteolibacter</taxon>
    </lineage>
</organism>
<accession>A0ABW5D8A6</accession>
<dbReference type="RefSeq" id="WP_386820398.1">
    <property type="nucleotide sequence ID" value="NZ_JBHUIT010000017.1"/>
</dbReference>
<dbReference type="PANTHER" id="PTHR44366">
    <property type="entry name" value="UDP-N-ACETYLGLUCOSAMINE--PEPTIDE N-ACETYLGLUCOSAMINYLTRANSFERASE 110 KDA SUBUNIT"/>
    <property type="match status" value="1"/>
</dbReference>
<evidence type="ECO:0000313" key="3">
    <source>
        <dbReference type="Proteomes" id="UP001597375"/>
    </source>
</evidence>
<dbReference type="InterPro" id="IPR019734">
    <property type="entry name" value="TPR_rpt"/>
</dbReference>
<evidence type="ECO:0000256" key="1">
    <source>
        <dbReference type="PROSITE-ProRule" id="PRU00339"/>
    </source>
</evidence>
<dbReference type="EMBL" id="JBHUIT010000017">
    <property type="protein sequence ID" value="MFD2257112.1"/>
    <property type="molecule type" value="Genomic_DNA"/>
</dbReference>
<sequence>MRYEFLIVLGAALTTPLAADSLLSFTLGALEKHRGNQEKASEHLHEAYRQEPTSLPLARIEIQRHLSSGDKIAAKKIYREMINAFPEDYAIQMEYGDFLGGISRGESADTTLQKEVYTKLLKKLPGDYVVLERLVRLAREHENDDEARILLEQLNTESPEATRFYITTTKSLYDSRDARAADRINKCFEKALDSNPEWAEVARAASDHFRSIGRLDLAISVLQKHVASVPSSLDLKIRLGILLLEAGNDREAVEVLNGVLSVHPKKTLAHQVLAKHFRQQNELDLSRYHSAELLKLRGGSPEEFLELSEEFIEGSDYRSARLLLEKAVFDHEKDIRLLTKLAIATLNDPETKADADRLFRQVEALAGDIDQSDPVYVLEAAKRLMEMGETRQAEEKLKEAIRTFPKSARKETAGALRALAEIWLTEGRNEAAARALIKRATALEKD</sequence>
<dbReference type="Proteomes" id="UP001597375">
    <property type="component" value="Unassembled WGS sequence"/>
</dbReference>
<gene>
    <name evidence="2" type="ORF">ACFSSA_10515</name>
</gene>
<reference evidence="3" key="1">
    <citation type="journal article" date="2019" name="Int. J. Syst. Evol. Microbiol.">
        <title>The Global Catalogue of Microorganisms (GCM) 10K type strain sequencing project: providing services to taxonomists for standard genome sequencing and annotation.</title>
        <authorList>
            <consortium name="The Broad Institute Genomics Platform"/>
            <consortium name="The Broad Institute Genome Sequencing Center for Infectious Disease"/>
            <person name="Wu L."/>
            <person name="Ma J."/>
        </authorList>
    </citation>
    <scope>NUCLEOTIDE SEQUENCE [LARGE SCALE GENOMIC DNA]</scope>
    <source>
        <strain evidence="3">CGMCC 4.7106</strain>
    </source>
</reference>
<proteinExistence type="predicted"/>
<dbReference type="Gene3D" id="1.25.40.10">
    <property type="entry name" value="Tetratricopeptide repeat domain"/>
    <property type="match status" value="3"/>
</dbReference>
<dbReference type="PROSITE" id="PS50005">
    <property type="entry name" value="TPR"/>
    <property type="match status" value="1"/>
</dbReference>
<protein>
    <submittedName>
        <fullName evidence="2">Tetratricopeptide repeat protein</fullName>
    </submittedName>
</protein>
<dbReference type="SUPFAM" id="SSF48452">
    <property type="entry name" value="TPR-like"/>
    <property type="match status" value="2"/>
</dbReference>
<comment type="caution">
    <text evidence="2">The sequence shown here is derived from an EMBL/GenBank/DDBJ whole genome shotgun (WGS) entry which is preliminary data.</text>
</comment>
<dbReference type="Pfam" id="PF14559">
    <property type="entry name" value="TPR_19"/>
    <property type="match status" value="1"/>
</dbReference>
<evidence type="ECO:0000313" key="2">
    <source>
        <dbReference type="EMBL" id="MFD2257112.1"/>
    </source>
</evidence>
<keyword evidence="1" id="KW-0802">TPR repeat</keyword>
<keyword evidence="3" id="KW-1185">Reference proteome</keyword>
<dbReference type="InterPro" id="IPR037919">
    <property type="entry name" value="OGT"/>
</dbReference>
<name>A0ABW5D8A6_9BACT</name>
<dbReference type="Pfam" id="PF13432">
    <property type="entry name" value="TPR_16"/>
    <property type="match status" value="1"/>
</dbReference>